<accession>A0A7C9N3W1</accession>
<dbReference type="InterPro" id="IPR036388">
    <property type="entry name" value="WH-like_DNA-bd_sf"/>
</dbReference>
<evidence type="ECO:0000313" key="1">
    <source>
        <dbReference type="EMBL" id="NAS24969.1"/>
    </source>
</evidence>
<dbReference type="Pfam" id="PF12840">
    <property type="entry name" value="HTH_20"/>
    <property type="match status" value="1"/>
</dbReference>
<organism evidence="1 2">
    <name type="scientific">Herbidospora solisilvae</name>
    <dbReference type="NCBI Taxonomy" id="2696284"/>
    <lineage>
        <taxon>Bacteria</taxon>
        <taxon>Bacillati</taxon>
        <taxon>Actinomycetota</taxon>
        <taxon>Actinomycetes</taxon>
        <taxon>Streptosporangiales</taxon>
        <taxon>Streptosporangiaceae</taxon>
        <taxon>Herbidospora</taxon>
    </lineage>
</organism>
<name>A0A7C9N3W1_9ACTN</name>
<sequence>MRMVSQAPFFRTDTQARLLALLFLRPDETWTLANLARELGVSASTLHPEIHRLEDSGLLTASTIGRARVLAADTAHPLAAPLTEILRYLYGPRSVIEEEFGRLPGVDRLLIFGSWAARQNGVPGPPPNDVDVLIVGDTDRQAVYAAADRSQERLGMPVNPVLASPKRWDQTSDALIRQIRSGPVITLIAPEETP</sequence>
<dbReference type="RefSeq" id="WP_161482079.1">
    <property type="nucleotide sequence ID" value="NZ_WXEW01000007.1"/>
</dbReference>
<dbReference type="Proteomes" id="UP000479526">
    <property type="component" value="Unassembled WGS sequence"/>
</dbReference>
<dbReference type="Gene3D" id="1.10.10.10">
    <property type="entry name" value="Winged helix-like DNA-binding domain superfamily/Winged helix DNA-binding domain"/>
    <property type="match status" value="1"/>
</dbReference>
<dbReference type="SUPFAM" id="SSF46785">
    <property type="entry name" value="Winged helix' DNA-binding domain"/>
    <property type="match status" value="1"/>
</dbReference>
<comment type="caution">
    <text evidence="1">The sequence shown here is derived from an EMBL/GenBank/DDBJ whole genome shotgun (WGS) entry which is preliminary data.</text>
</comment>
<proteinExistence type="predicted"/>
<dbReference type="SUPFAM" id="SSF81301">
    <property type="entry name" value="Nucleotidyltransferase"/>
    <property type="match status" value="1"/>
</dbReference>
<dbReference type="InterPro" id="IPR036390">
    <property type="entry name" value="WH_DNA-bd_sf"/>
</dbReference>
<dbReference type="EMBL" id="WXEW01000007">
    <property type="protein sequence ID" value="NAS24969.1"/>
    <property type="molecule type" value="Genomic_DNA"/>
</dbReference>
<dbReference type="InterPro" id="IPR043519">
    <property type="entry name" value="NT_sf"/>
</dbReference>
<keyword evidence="2" id="KW-1185">Reference proteome</keyword>
<evidence type="ECO:0000313" key="2">
    <source>
        <dbReference type="Proteomes" id="UP000479526"/>
    </source>
</evidence>
<protein>
    <submittedName>
        <fullName evidence="1">HTH domain-containing protein</fullName>
    </submittedName>
</protein>
<reference evidence="1 2" key="1">
    <citation type="submission" date="2020-01" db="EMBL/GenBank/DDBJ databases">
        <title>Herbidospora sp. NEAU-GS84 nov., a novel actinomycete isolated from soil.</title>
        <authorList>
            <person name="Han L."/>
        </authorList>
    </citation>
    <scope>NUCLEOTIDE SEQUENCE [LARGE SCALE GENOMIC DNA]</scope>
    <source>
        <strain evidence="1 2">NEAU-GS84</strain>
    </source>
</reference>
<gene>
    <name evidence="1" type="ORF">GT755_25200</name>
</gene>
<dbReference type="AlphaFoldDB" id="A0A7C9N3W1"/>